<dbReference type="InterPro" id="IPR050863">
    <property type="entry name" value="CenT-Element_Derived"/>
</dbReference>
<dbReference type="Proteomes" id="UP000008820">
    <property type="component" value="Chromosome 1"/>
</dbReference>
<gene>
    <name evidence="3" type="primary">110674312</name>
</gene>
<dbReference type="GO" id="GO:0005634">
    <property type="term" value="C:nucleus"/>
    <property type="evidence" value="ECO:0007669"/>
    <property type="project" value="TreeGrafter"/>
</dbReference>
<feature type="region of interest" description="Disordered" evidence="1">
    <location>
        <begin position="314"/>
        <end position="383"/>
    </location>
</feature>
<dbReference type="EnsemblMetazoa" id="AAEL022870-RA">
    <property type="protein sequence ID" value="AAEL022870-PA"/>
    <property type="gene ID" value="AAEL022870"/>
</dbReference>
<dbReference type="OrthoDB" id="7756370at2759"/>
<feature type="domain" description="DDE-1" evidence="2">
    <location>
        <begin position="70"/>
        <end position="200"/>
    </location>
</feature>
<dbReference type="InterPro" id="IPR036397">
    <property type="entry name" value="RNaseH_sf"/>
</dbReference>
<accession>A0A6I8U1W4</accession>
<keyword evidence="4" id="KW-1185">Reference proteome</keyword>
<evidence type="ECO:0000313" key="3">
    <source>
        <dbReference type="EnsemblMetazoa" id="AAEL022870-PA"/>
    </source>
</evidence>
<reference evidence="3" key="2">
    <citation type="submission" date="2020-05" db="UniProtKB">
        <authorList>
            <consortium name="EnsemblMetazoa"/>
        </authorList>
    </citation>
    <scope>IDENTIFICATION</scope>
    <source>
        <strain evidence="3">LVP_AGWG</strain>
    </source>
</reference>
<proteinExistence type="predicted"/>
<dbReference type="AlphaFoldDB" id="A0A6I8U1W4"/>
<evidence type="ECO:0000313" key="4">
    <source>
        <dbReference type="Proteomes" id="UP000008820"/>
    </source>
</evidence>
<evidence type="ECO:0000256" key="1">
    <source>
        <dbReference type="SAM" id="MobiDB-lite"/>
    </source>
</evidence>
<dbReference type="PANTHER" id="PTHR19303">
    <property type="entry name" value="TRANSPOSON"/>
    <property type="match status" value="1"/>
</dbReference>
<feature type="compositionally biased region" description="Basic and acidic residues" evidence="1">
    <location>
        <begin position="354"/>
        <end position="368"/>
    </location>
</feature>
<protein>
    <recommendedName>
        <fullName evidence="2">DDE-1 domain-containing protein</fullName>
    </recommendedName>
</protein>
<name>A0A6I8U1W4_AEDAE</name>
<sequence>MARKHKRILGSRFYKNYSDEKVEKCLSAIEKENIWNYDETNLTDDPGARKCIVKRGVKYPGNILNSSKSSISLMMAGSAAGHVLPPYVVYKSAKLWSTWIDNGPAGTRYNNSASGWFDGAIFENWFETHLLPTLKKLQGKKVMIGDNVSSHFSPNVLKLCEANDIVFVCLPPNSTHLTQPLDVAFFGPMKRSWRDLLRAYKEQSVSSATTLQKAHFPSLLKDLMDSLKKNQVSTLKAGFRKCGIFPTSVDPLLKSIDSVPSSTEAIEDSFKEFLDSKRAVVVEGSMPKKRKKFDIPAGSSITAEEVCSIKVKQEKEATGEPMKVSNKGLKRKDEIAGNTPKRRKKLTVQCDGKTAVKNECDKENEPPKKVRKVANKRQKQKTK</sequence>
<dbReference type="Pfam" id="PF03184">
    <property type="entry name" value="DDE_1"/>
    <property type="match status" value="1"/>
</dbReference>
<dbReference type="InterPro" id="IPR004875">
    <property type="entry name" value="DDE_SF_endonuclease_dom"/>
</dbReference>
<evidence type="ECO:0000259" key="2">
    <source>
        <dbReference type="Pfam" id="PF03184"/>
    </source>
</evidence>
<organism evidence="3 4">
    <name type="scientific">Aedes aegypti</name>
    <name type="common">Yellowfever mosquito</name>
    <name type="synonym">Culex aegypti</name>
    <dbReference type="NCBI Taxonomy" id="7159"/>
    <lineage>
        <taxon>Eukaryota</taxon>
        <taxon>Metazoa</taxon>
        <taxon>Ecdysozoa</taxon>
        <taxon>Arthropoda</taxon>
        <taxon>Hexapoda</taxon>
        <taxon>Insecta</taxon>
        <taxon>Pterygota</taxon>
        <taxon>Neoptera</taxon>
        <taxon>Endopterygota</taxon>
        <taxon>Diptera</taxon>
        <taxon>Nematocera</taxon>
        <taxon>Culicoidea</taxon>
        <taxon>Culicidae</taxon>
        <taxon>Culicinae</taxon>
        <taxon>Aedini</taxon>
        <taxon>Aedes</taxon>
        <taxon>Stegomyia</taxon>
    </lineage>
</organism>
<dbReference type="Gene3D" id="3.30.420.10">
    <property type="entry name" value="Ribonuclease H-like superfamily/Ribonuclease H"/>
    <property type="match status" value="1"/>
</dbReference>
<dbReference type="PANTHER" id="PTHR19303:SF74">
    <property type="entry name" value="POGO TRANSPOSABLE ELEMENT WITH KRAB DOMAIN"/>
    <property type="match status" value="1"/>
</dbReference>
<reference evidence="3 4" key="1">
    <citation type="submission" date="2017-06" db="EMBL/GenBank/DDBJ databases">
        <title>Aedes aegypti genome working group (AGWG) sequencing and assembly.</title>
        <authorList>
            <consortium name="Aedes aegypti Genome Working Group (AGWG)"/>
            <person name="Matthews B.J."/>
        </authorList>
    </citation>
    <scope>NUCLEOTIDE SEQUENCE [LARGE SCALE GENOMIC DNA]</scope>
    <source>
        <strain evidence="3 4">LVP_AGWG</strain>
    </source>
</reference>
<dbReference type="InParanoid" id="A0A6I8U1W4"/>
<dbReference type="GO" id="GO:0003677">
    <property type="term" value="F:DNA binding"/>
    <property type="evidence" value="ECO:0007669"/>
    <property type="project" value="TreeGrafter"/>
</dbReference>
<feature type="compositionally biased region" description="Basic residues" evidence="1">
    <location>
        <begin position="369"/>
        <end position="383"/>
    </location>
</feature>